<evidence type="ECO:0000313" key="1">
    <source>
        <dbReference type="EMBL" id="EHL31054.1"/>
    </source>
</evidence>
<evidence type="ECO:0000313" key="2">
    <source>
        <dbReference type="Proteomes" id="UP000002770"/>
    </source>
</evidence>
<sequence length="74" mass="8733">MSTDPSWIKKLFLFPFIKLAVRQDKAILKQQDSNIACFPDNSFKSTELDILRPHIERILNKQSHAYQKKFKLNV</sequence>
<gene>
    <name evidence="1" type="ORF">LDG_6962</name>
</gene>
<dbReference type="EMBL" id="JH413820">
    <property type="protein sequence ID" value="EHL31054.1"/>
    <property type="molecule type" value="Genomic_DNA"/>
</dbReference>
<dbReference type="AlphaFoldDB" id="G9ENY2"/>
<reference evidence="1 2" key="1">
    <citation type="journal article" date="2011" name="BMC Genomics">
        <title>Insight into cross-talk between intra-amoebal pathogens.</title>
        <authorList>
            <person name="Gimenez G."/>
            <person name="Bertelli C."/>
            <person name="Moliner C."/>
            <person name="Robert C."/>
            <person name="Raoult D."/>
            <person name="Fournier P.E."/>
            <person name="Greub G."/>
        </authorList>
    </citation>
    <scope>NUCLEOTIDE SEQUENCE [LARGE SCALE GENOMIC DNA]</scope>
    <source>
        <strain evidence="1 2">LLAP12</strain>
    </source>
</reference>
<proteinExistence type="predicted"/>
<accession>G9ENY2</accession>
<protein>
    <submittedName>
        <fullName evidence="1">Uncharacterized protein</fullName>
    </submittedName>
</protein>
<organism evidence="1 2">
    <name type="scientific">Legionella drancourtii LLAP12</name>
    <dbReference type="NCBI Taxonomy" id="658187"/>
    <lineage>
        <taxon>Bacteria</taxon>
        <taxon>Pseudomonadati</taxon>
        <taxon>Pseudomonadota</taxon>
        <taxon>Gammaproteobacteria</taxon>
        <taxon>Legionellales</taxon>
        <taxon>Legionellaceae</taxon>
        <taxon>Legionella</taxon>
    </lineage>
</organism>
<name>G9ENY2_9GAMM</name>
<keyword evidence="2" id="KW-1185">Reference proteome</keyword>
<dbReference type="HOGENOM" id="CLU_2683308_0_0_6"/>
<dbReference type="Proteomes" id="UP000002770">
    <property type="component" value="Unassembled WGS sequence"/>
</dbReference>
<dbReference type="RefSeq" id="WP_006870886.1">
    <property type="nucleotide sequence ID" value="NZ_JH413820.1"/>
</dbReference>
<dbReference type="InParanoid" id="G9ENY2"/>
<dbReference type="STRING" id="658187.LDG_6962"/>